<comment type="caution">
    <text evidence="14">The sequence shown here is derived from an EMBL/GenBank/DDBJ whole genome shotgun (WGS) entry which is preliminary data.</text>
</comment>
<dbReference type="SUPFAM" id="SSF47576">
    <property type="entry name" value="Calponin-homology domain, CH-domain"/>
    <property type="match status" value="1"/>
</dbReference>
<dbReference type="SUPFAM" id="SSF140612">
    <property type="entry name" value="EB1 dimerisation domain-like"/>
    <property type="match status" value="1"/>
</dbReference>
<keyword evidence="7" id="KW-0206">Cytoskeleton</keyword>
<feature type="coiled-coil region" evidence="10">
    <location>
        <begin position="208"/>
        <end position="235"/>
    </location>
</feature>
<keyword evidence="3" id="KW-0963">Cytoplasm</keyword>
<dbReference type="Pfam" id="PF03271">
    <property type="entry name" value="EB1"/>
    <property type="match status" value="1"/>
</dbReference>
<dbReference type="Proteomes" id="UP000614601">
    <property type="component" value="Unassembled WGS sequence"/>
</dbReference>
<dbReference type="PANTHER" id="PTHR10623">
    <property type="entry name" value="MICROTUBULE-ASSOCIATED PROTEIN RP/EB FAMILY MEMBER"/>
    <property type="match status" value="1"/>
</dbReference>
<feature type="domain" description="Calponin-homology (CH)" evidence="12">
    <location>
        <begin position="21"/>
        <end position="123"/>
    </location>
</feature>
<dbReference type="PROSITE" id="PS50021">
    <property type="entry name" value="CH"/>
    <property type="match status" value="1"/>
</dbReference>
<dbReference type="Gene3D" id="1.20.5.1430">
    <property type="match status" value="1"/>
</dbReference>
<evidence type="ECO:0000256" key="10">
    <source>
        <dbReference type="SAM" id="Coils"/>
    </source>
</evidence>
<evidence type="ECO:0000256" key="8">
    <source>
        <dbReference type="ARBA" id="ARBA00023306"/>
    </source>
</evidence>
<evidence type="ECO:0000256" key="1">
    <source>
        <dbReference type="ARBA" id="ARBA00004245"/>
    </source>
</evidence>
<sequence length="382" mass="42565">MSLKDQYTVTNVWISAVTPDNISRMSLLSWVNDCLQSQLNKIEEMSTGAAYCQLTDRLFPGSVPLKKVKWNSRNEVDWINNWRILQKTWTEIGIDKPVNVQTLMRAKFQDNFEFAQWFKKFYDANDSQYEYDPLAARGGEQFPVNSRPGARAPPSRAAAPPVRRAPVASQPVPRPASKPATAAAARPATTSARTTRTPVSGGVDAKAKSAYETEISELKNQLEVYEKEVTDLSGERDFYYNRLREVEELCQQIGEANNVEVSRILNILYTKDDGEVSGGEFEQVEHEIVDQNGSQSNVTETLDRSESAQALNDTHEINGTHEGPPQEQPNETVGEFESAVGVEDLHLDDSPTKAADTPREKVKPEAETAVKANGDIAQPEEF</sequence>
<dbReference type="FunFam" id="1.10.418.10:FF:000028">
    <property type="entry name" value="RP/EB family microtubule-associated protein"/>
    <property type="match status" value="1"/>
</dbReference>
<dbReference type="PROSITE" id="PS51230">
    <property type="entry name" value="EB1_C"/>
    <property type="match status" value="1"/>
</dbReference>
<accession>A0A811JS83</accession>
<dbReference type="OrthoDB" id="5812489at2759"/>
<evidence type="ECO:0000256" key="4">
    <source>
        <dbReference type="ARBA" id="ARBA00022618"/>
    </source>
</evidence>
<dbReference type="GO" id="GO:0005874">
    <property type="term" value="C:microtubule"/>
    <property type="evidence" value="ECO:0007669"/>
    <property type="project" value="UniProtKB-KW"/>
</dbReference>
<keyword evidence="15" id="KW-1185">Reference proteome</keyword>
<comment type="similarity">
    <text evidence="2">Belongs to the MAPRE family.</text>
</comment>
<evidence type="ECO:0000256" key="11">
    <source>
        <dbReference type="SAM" id="MobiDB-lite"/>
    </source>
</evidence>
<keyword evidence="10" id="KW-0175">Coiled coil</keyword>
<evidence type="ECO:0000256" key="6">
    <source>
        <dbReference type="ARBA" id="ARBA00022776"/>
    </source>
</evidence>
<evidence type="ECO:0000256" key="2">
    <source>
        <dbReference type="ARBA" id="ARBA00010729"/>
    </source>
</evidence>
<dbReference type="InterPro" id="IPR001715">
    <property type="entry name" value="CH_dom"/>
</dbReference>
<dbReference type="AlphaFoldDB" id="A0A811JS83"/>
<evidence type="ECO:0008006" key="16">
    <source>
        <dbReference type="Google" id="ProtNLM"/>
    </source>
</evidence>
<feature type="compositionally biased region" description="Low complexity" evidence="11">
    <location>
        <begin position="146"/>
        <end position="198"/>
    </location>
</feature>
<dbReference type="InterPro" id="IPR004953">
    <property type="entry name" value="EB1_C"/>
</dbReference>
<dbReference type="GO" id="GO:0051301">
    <property type="term" value="P:cell division"/>
    <property type="evidence" value="ECO:0007669"/>
    <property type="project" value="UniProtKB-KW"/>
</dbReference>
<dbReference type="Proteomes" id="UP000783686">
    <property type="component" value="Unassembled WGS sequence"/>
</dbReference>
<name>A0A811JS83_9BILA</name>
<evidence type="ECO:0000259" key="13">
    <source>
        <dbReference type="PROSITE" id="PS51230"/>
    </source>
</evidence>
<feature type="region of interest" description="Disordered" evidence="11">
    <location>
        <begin position="315"/>
        <end position="382"/>
    </location>
</feature>
<dbReference type="Gene3D" id="1.10.418.10">
    <property type="entry name" value="Calponin-like domain"/>
    <property type="match status" value="1"/>
</dbReference>
<comment type="subcellular location">
    <subcellularLocation>
        <location evidence="1">Cytoplasm</location>
        <location evidence="1">Cytoskeleton</location>
    </subcellularLocation>
</comment>
<feature type="domain" description="EB1 C-terminal" evidence="13">
    <location>
        <begin position="207"/>
        <end position="277"/>
    </location>
</feature>
<dbReference type="GO" id="GO:0008017">
    <property type="term" value="F:microtubule binding"/>
    <property type="evidence" value="ECO:0007669"/>
    <property type="project" value="InterPro"/>
</dbReference>
<keyword evidence="5 9" id="KW-0493">Microtubule</keyword>
<keyword evidence="6" id="KW-0498">Mitosis</keyword>
<feature type="compositionally biased region" description="Basic and acidic residues" evidence="11">
    <location>
        <begin position="343"/>
        <end position="368"/>
    </location>
</feature>
<reference evidence="14" key="1">
    <citation type="submission" date="2020-09" db="EMBL/GenBank/DDBJ databases">
        <authorList>
            <person name="Kikuchi T."/>
        </authorList>
    </citation>
    <scope>NUCLEOTIDE SEQUENCE</scope>
    <source>
        <strain evidence="14">SH1</strain>
    </source>
</reference>
<feature type="region of interest" description="Disordered" evidence="11">
    <location>
        <begin position="288"/>
        <end position="307"/>
    </location>
</feature>
<evidence type="ECO:0000313" key="15">
    <source>
        <dbReference type="Proteomes" id="UP000614601"/>
    </source>
</evidence>
<evidence type="ECO:0000256" key="9">
    <source>
        <dbReference type="PROSITE-ProRule" id="PRU00576"/>
    </source>
</evidence>
<evidence type="ECO:0000256" key="7">
    <source>
        <dbReference type="ARBA" id="ARBA00023212"/>
    </source>
</evidence>
<gene>
    <name evidence="14" type="ORF">BOKJ2_LOCUS793</name>
</gene>
<dbReference type="EMBL" id="CAJFDH010000001">
    <property type="protein sequence ID" value="CAD5206109.1"/>
    <property type="molecule type" value="Genomic_DNA"/>
</dbReference>
<dbReference type="InterPro" id="IPR027328">
    <property type="entry name" value="MAPRE"/>
</dbReference>
<keyword evidence="4" id="KW-0132">Cell division</keyword>
<feature type="compositionally biased region" description="Polar residues" evidence="11">
    <location>
        <begin position="291"/>
        <end position="300"/>
    </location>
</feature>
<dbReference type="InterPro" id="IPR036872">
    <property type="entry name" value="CH_dom_sf"/>
</dbReference>
<keyword evidence="8" id="KW-0131">Cell cycle</keyword>
<evidence type="ECO:0000259" key="12">
    <source>
        <dbReference type="PROSITE" id="PS50021"/>
    </source>
</evidence>
<proteinExistence type="inferred from homology"/>
<feature type="region of interest" description="Disordered" evidence="11">
    <location>
        <begin position="140"/>
        <end position="205"/>
    </location>
</feature>
<evidence type="ECO:0000313" key="14">
    <source>
        <dbReference type="EMBL" id="CAD5206109.1"/>
    </source>
</evidence>
<protein>
    <recommendedName>
        <fullName evidence="16">Microtubule binding protein</fullName>
    </recommendedName>
</protein>
<dbReference type="Pfam" id="PF00307">
    <property type="entry name" value="CH"/>
    <property type="match status" value="1"/>
</dbReference>
<evidence type="ECO:0000256" key="3">
    <source>
        <dbReference type="ARBA" id="ARBA00022490"/>
    </source>
</evidence>
<organism evidence="14 15">
    <name type="scientific">Bursaphelenchus okinawaensis</name>
    <dbReference type="NCBI Taxonomy" id="465554"/>
    <lineage>
        <taxon>Eukaryota</taxon>
        <taxon>Metazoa</taxon>
        <taxon>Ecdysozoa</taxon>
        <taxon>Nematoda</taxon>
        <taxon>Chromadorea</taxon>
        <taxon>Rhabditida</taxon>
        <taxon>Tylenchina</taxon>
        <taxon>Tylenchomorpha</taxon>
        <taxon>Aphelenchoidea</taxon>
        <taxon>Aphelenchoididae</taxon>
        <taxon>Bursaphelenchus</taxon>
    </lineage>
</organism>
<dbReference type="EMBL" id="CAJFCW020000001">
    <property type="protein sequence ID" value="CAG9080539.1"/>
    <property type="molecule type" value="Genomic_DNA"/>
</dbReference>
<evidence type="ECO:0000256" key="5">
    <source>
        <dbReference type="ARBA" id="ARBA00022701"/>
    </source>
</evidence>
<dbReference type="InterPro" id="IPR036133">
    <property type="entry name" value="EB1_C_sf"/>
</dbReference>